<evidence type="ECO:0000313" key="4">
    <source>
        <dbReference type="Proteomes" id="UP000242715"/>
    </source>
</evidence>
<gene>
    <name evidence="3" type="ORF">TSUD_392780</name>
</gene>
<evidence type="ECO:0000259" key="1">
    <source>
        <dbReference type="Pfam" id="PF13456"/>
    </source>
</evidence>
<protein>
    <recommendedName>
        <fullName evidence="5">RNase H type-1 domain-containing protein</fullName>
    </recommendedName>
</protein>
<dbReference type="Proteomes" id="UP000242715">
    <property type="component" value="Unassembled WGS sequence"/>
</dbReference>
<dbReference type="InterPro" id="IPR026960">
    <property type="entry name" value="RVT-Znf"/>
</dbReference>
<dbReference type="GO" id="GO:0004523">
    <property type="term" value="F:RNA-DNA hybrid ribonuclease activity"/>
    <property type="evidence" value="ECO:0007669"/>
    <property type="project" value="InterPro"/>
</dbReference>
<dbReference type="GO" id="GO:0003676">
    <property type="term" value="F:nucleic acid binding"/>
    <property type="evidence" value="ECO:0007669"/>
    <property type="project" value="InterPro"/>
</dbReference>
<name>A0A2Z6NL91_TRISU</name>
<feature type="domain" description="Reverse transcriptase zinc-binding" evidence="2">
    <location>
        <begin position="248"/>
        <end position="338"/>
    </location>
</feature>
<dbReference type="Gene3D" id="3.30.420.10">
    <property type="entry name" value="Ribonuclease H-like superfamily/Ribonuclease H"/>
    <property type="match status" value="1"/>
</dbReference>
<dbReference type="InterPro" id="IPR012337">
    <property type="entry name" value="RNaseH-like_sf"/>
</dbReference>
<evidence type="ECO:0000313" key="3">
    <source>
        <dbReference type="EMBL" id="GAU30587.1"/>
    </source>
</evidence>
<dbReference type="AlphaFoldDB" id="A0A2Z6NL91"/>
<reference evidence="4" key="1">
    <citation type="journal article" date="2017" name="Front. Plant Sci.">
        <title>Climate Clever Clovers: New Paradigm to Reduce the Environmental Footprint of Ruminants by Breeding Low Methanogenic Forages Utilizing Haplotype Variation.</title>
        <authorList>
            <person name="Kaur P."/>
            <person name="Appels R."/>
            <person name="Bayer P.E."/>
            <person name="Keeble-Gagnere G."/>
            <person name="Wang J."/>
            <person name="Hirakawa H."/>
            <person name="Shirasawa K."/>
            <person name="Vercoe P."/>
            <person name="Stefanova K."/>
            <person name="Durmic Z."/>
            <person name="Nichols P."/>
            <person name="Revell C."/>
            <person name="Isobe S.N."/>
            <person name="Edwards D."/>
            <person name="Erskine W."/>
        </authorList>
    </citation>
    <scope>NUCLEOTIDE SEQUENCE [LARGE SCALE GENOMIC DNA]</scope>
    <source>
        <strain evidence="4">cv. Daliak</strain>
    </source>
</reference>
<keyword evidence="4" id="KW-1185">Reference proteome</keyword>
<dbReference type="SUPFAM" id="SSF53098">
    <property type="entry name" value="Ribonuclease H-like"/>
    <property type="match status" value="1"/>
</dbReference>
<sequence length="529" mass="60610">MGVRHVMGTGTYLGMPSMVGRSKKATFSYIKDRIWRKINSWRSRSLSRAGKEVMIKSVLQAIPSYVMSIYIFPDAIERLTCAKEEGGLGFRDFKSFNMALVAKQGWKIMTNPESLVAKIFKARYFPHSSFLEANLGSNPSYVWRSLWKSCNVLKLGCRWIVGDGRKIKVMKDPWLRDTGSGWMSALQPQTVYKLTVSDLMIEGTKHWDTFRILQLFSFDVADKILAVPLLSEVREDRMVWKEEENGEYTVRSGYKLLMREKEVGRRYGVTGSWKNLWQIRAPPKAKHLLWRICRECLPTRSQLWQHHVQCPINCELCNNADEDAWHALFDCAEVKSSWAVAGLNTVITTRLQSCASVKEVIMDICSNESKEIAGRVAVLIWGIWNNRNQWLWNDERKDVTQLGAQAMHLWNEWYRAQRFNNSTATDEQFQQQNPWSPPRHGWLKCNVDAGTHNAGRIISGGWCIQNDGGQFIRAGTNWVRGAYTILEAEALALLEAMKSVCEMNLQQVIFESDALIVVEAINSSHVALR</sequence>
<dbReference type="PANTHER" id="PTHR33116:SF86">
    <property type="entry name" value="REVERSE TRANSCRIPTASE DOMAIN-CONTAINING PROTEIN"/>
    <property type="match status" value="1"/>
</dbReference>
<feature type="domain" description="RNase H type-1" evidence="1">
    <location>
        <begin position="446"/>
        <end position="524"/>
    </location>
</feature>
<dbReference type="OrthoDB" id="998808at2759"/>
<dbReference type="PANTHER" id="PTHR33116">
    <property type="entry name" value="REVERSE TRANSCRIPTASE ZINC-BINDING DOMAIN-CONTAINING PROTEIN-RELATED-RELATED"/>
    <property type="match status" value="1"/>
</dbReference>
<proteinExistence type="predicted"/>
<organism evidence="3 4">
    <name type="scientific">Trifolium subterraneum</name>
    <name type="common">Subterranean clover</name>
    <dbReference type="NCBI Taxonomy" id="3900"/>
    <lineage>
        <taxon>Eukaryota</taxon>
        <taxon>Viridiplantae</taxon>
        <taxon>Streptophyta</taxon>
        <taxon>Embryophyta</taxon>
        <taxon>Tracheophyta</taxon>
        <taxon>Spermatophyta</taxon>
        <taxon>Magnoliopsida</taxon>
        <taxon>eudicotyledons</taxon>
        <taxon>Gunneridae</taxon>
        <taxon>Pentapetalae</taxon>
        <taxon>rosids</taxon>
        <taxon>fabids</taxon>
        <taxon>Fabales</taxon>
        <taxon>Fabaceae</taxon>
        <taxon>Papilionoideae</taxon>
        <taxon>50 kb inversion clade</taxon>
        <taxon>NPAAA clade</taxon>
        <taxon>Hologalegina</taxon>
        <taxon>IRL clade</taxon>
        <taxon>Trifolieae</taxon>
        <taxon>Trifolium</taxon>
    </lineage>
</organism>
<dbReference type="InterPro" id="IPR036397">
    <property type="entry name" value="RNaseH_sf"/>
</dbReference>
<dbReference type="Pfam" id="PF13456">
    <property type="entry name" value="RVT_3"/>
    <property type="match status" value="1"/>
</dbReference>
<dbReference type="EMBL" id="DF973429">
    <property type="protein sequence ID" value="GAU30587.1"/>
    <property type="molecule type" value="Genomic_DNA"/>
</dbReference>
<accession>A0A2Z6NL91</accession>
<dbReference type="InterPro" id="IPR002156">
    <property type="entry name" value="RNaseH_domain"/>
</dbReference>
<dbReference type="Pfam" id="PF13966">
    <property type="entry name" value="zf-RVT"/>
    <property type="match status" value="1"/>
</dbReference>
<evidence type="ECO:0008006" key="5">
    <source>
        <dbReference type="Google" id="ProtNLM"/>
    </source>
</evidence>
<evidence type="ECO:0000259" key="2">
    <source>
        <dbReference type="Pfam" id="PF13966"/>
    </source>
</evidence>